<evidence type="ECO:0000256" key="6">
    <source>
        <dbReference type="SAM" id="MobiDB-lite"/>
    </source>
</evidence>
<reference evidence="9" key="1">
    <citation type="submission" date="2014-05" db="EMBL/GenBank/DDBJ databases">
        <title>The transcriptome of the halophilic microalga Tetraselmis sp. GSL018 isolated from the Great Salt Lake, Utah.</title>
        <authorList>
            <person name="Jinkerson R.E."/>
            <person name="D'Adamo S."/>
            <person name="Posewitz M.C."/>
        </authorList>
    </citation>
    <scope>NUCLEOTIDE SEQUENCE</scope>
    <source>
        <strain evidence="9">GSL018</strain>
    </source>
</reference>
<gene>
    <name evidence="9" type="ORF">TSPGSL018_14605</name>
</gene>
<feature type="transmembrane region" description="Helical" evidence="7">
    <location>
        <begin position="86"/>
        <end position="106"/>
    </location>
</feature>
<evidence type="ECO:0000259" key="8">
    <source>
        <dbReference type="Pfam" id="PF09335"/>
    </source>
</evidence>
<keyword evidence="4 7" id="KW-1133">Transmembrane helix</keyword>
<feature type="transmembrane region" description="Helical" evidence="7">
    <location>
        <begin position="112"/>
        <end position="137"/>
    </location>
</feature>
<feature type="transmembrane region" description="Helical" evidence="7">
    <location>
        <begin position="209"/>
        <end position="229"/>
    </location>
</feature>
<protein>
    <submittedName>
        <fullName evidence="9">Snare associated golgi protein</fullName>
    </submittedName>
</protein>
<dbReference type="AlphaFoldDB" id="A0A061R5L5"/>
<dbReference type="InterPro" id="IPR032816">
    <property type="entry name" value="VTT_dom"/>
</dbReference>
<proteinExistence type="predicted"/>
<dbReference type="InterPro" id="IPR015414">
    <property type="entry name" value="TMEM64"/>
</dbReference>
<evidence type="ECO:0000256" key="5">
    <source>
        <dbReference type="ARBA" id="ARBA00023136"/>
    </source>
</evidence>
<evidence type="ECO:0000256" key="2">
    <source>
        <dbReference type="ARBA" id="ARBA00022475"/>
    </source>
</evidence>
<keyword evidence="3 7" id="KW-0812">Transmembrane</keyword>
<comment type="subcellular location">
    <subcellularLocation>
        <location evidence="1">Cell membrane</location>
        <topology evidence="1">Multi-pass membrane protein</topology>
    </subcellularLocation>
</comment>
<dbReference type="Pfam" id="PF09335">
    <property type="entry name" value="VTT_dom"/>
    <property type="match status" value="1"/>
</dbReference>
<feature type="transmembrane region" description="Helical" evidence="7">
    <location>
        <begin position="185"/>
        <end position="203"/>
    </location>
</feature>
<evidence type="ECO:0000256" key="4">
    <source>
        <dbReference type="ARBA" id="ARBA00022989"/>
    </source>
</evidence>
<dbReference type="EMBL" id="GBEZ01020641">
    <property type="protein sequence ID" value="JAC66044.1"/>
    <property type="molecule type" value="Transcribed_RNA"/>
</dbReference>
<feature type="domain" description="VTT" evidence="8">
    <location>
        <begin position="101"/>
        <end position="220"/>
    </location>
</feature>
<dbReference type="GO" id="GO:0005886">
    <property type="term" value="C:plasma membrane"/>
    <property type="evidence" value="ECO:0007669"/>
    <property type="project" value="UniProtKB-SubCell"/>
</dbReference>
<keyword evidence="5 7" id="KW-0472">Membrane</keyword>
<evidence type="ECO:0000256" key="1">
    <source>
        <dbReference type="ARBA" id="ARBA00004651"/>
    </source>
</evidence>
<feature type="compositionally biased region" description="Low complexity" evidence="6">
    <location>
        <begin position="10"/>
        <end position="22"/>
    </location>
</feature>
<name>A0A061R5L5_9CHLO</name>
<evidence type="ECO:0000313" key="9">
    <source>
        <dbReference type="EMBL" id="JAC66044.1"/>
    </source>
</evidence>
<evidence type="ECO:0000256" key="7">
    <source>
        <dbReference type="SAM" id="Phobius"/>
    </source>
</evidence>
<feature type="non-terminal residue" evidence="9">
    <location>
        <position position="381"/>
    </location>
</feature>
<accession>A0A061R5L5</accession>
<feature type="region of interest" description="Disordered" evidence="6">
    <location>
        <begin position="1"/>
        <end position="22"/>
    </location>
</feature>
<sequence>MRASIQDTTPALPALSGAPPLSSSVTVMSTSRWRRCCLSTKALTHSTKVFLVLLIVAAVVLFVQYMDRQHVVAALQWLKDHPVKGAVAFVAMYSLGVVILLPGSLLSLGAGAVYGLGVGAALTWIATVLGQTFAFLLGRYLLRDIVVDLTYAKYPKWGTIDQALAREGWKLVSLLRLSPIMPYNVLNYILSITGVGFVPFTVASAITCFPWVITFVYFGSLVHTLADIADGKAGPDRQTTIALAVLSILLFAIAGFYTTIISKCAPEPGRGGGSPFHRASTAWMPLPRRLSRPCPPHPLSPPSHSRSLGALLPPSITRHLLSHTVACSASSGRRRGSLRGGLASHPPCGSRELCCQAEGGRFGEKNCRVLGWDRRGRRGSR</sequence>
<dbReference type="PANTHER" id="PTHR12677:SF59">
    <property type="entry name" value="GOLGI APPARATUS MEMBRANE PROTEIN TVP38-RELATED"/>
    <property type="match status" value="1"/>
</dbReference>
<dbReference type="PANTHER" id="PTHR12677">
    <property type="entry name" value="GOLGI APPARATUS MEMBRANE PROTEIN TVP38-RELATED"/>
    <property type="match status" value="1"/>
</dbReference>
<evidence type="ECO:0000256" key="3">
    <source>
        <dbReference type="ARBA" id="ARBA00022692"/>
    </source>
</evidence>
<keyword evidence="2" id="KW-1003">Cell membrane</keyword>
<feature type="transmembrane region" description="Helical" evidence="7">
    <location>
        <begin position="49"/>
        <end position="66"/>
    </location>
</feature>
<organism evidence="9">
    <name type="scientific">Tetraselmis sp. GSL018</name>
    <dbReference type="NCBI Taxonomy" id="582737"/>
    <lineage>
        <taxon>Eukaryota</taxon>
        <taxon>Viridiplantae</taxon>
        <taxon>Chlorophyta</taxon>
        <taxon>core chlorophytes</taxon>
        <taxon>Chlorodendrophyceae</taxon>
        <taxon>Chlorodendrales</taxon>
        <taxon>Chlorodendraceae</taxon>
        <taxon>Tetraselmis</taxon>
    </lineage>
</organism>
<feature type="transmembrane region" description="Helical" evidence="7">
    <location>
        <begin position="241"/>
        <end position="260"/>
    </location>
</feature>